<dbReference type="EMBL" id="BMAW01126569">
    <property type="protein sequence ID" value="GFU17320.1"/>
    <property type="molecule type" value="Genomic_DNA"/>
</dbReference>
<proteinExistence type="predicted"/>
<dbReference type="AlphaFoldDB" id="A0A8X6QE89"/>
<evidence type="ECO:0000313" key="2">
    <source>
        <dbReference type="Proteomes" id="UP000887013"/>
    </source>
</evidence>
<comment type="caution">
    <text evidence="1">The sequence shown here is derived from an EMBL/GenBank/DDBJ whole genome shotgun (WGS) entry which is preliminary data.</text>
</comment>
<accession>A0A8X6QE89</accession>
<keyword evidence="2" id="KW-1185">Reference proteome</keyword>
<reference evidence="1" key="1">
    <citation type="submission" date="2020-08" db="EMBL/GenBank/DDBJ databases">
        <title>Multicomponent nature underlies the extraordinary mechanical properties of spider dragline silk.</title>
        <authorList>
            <person name="Kono N."/>
            <person name="Nakamura H."/>
            <person name="Mori M."/>
            <person name="Yoshida Y."/>
            <person name="Ohtoshi R."/>
            <person name="Malay A.D."/>
            <person name="Moran D.A.P."/>
            <person name="Tomita M."/>
            <person name="Numata K."/>
            <person name="Arakawa K."/>
        </authorList>
    </citation>
    <scope>NUCLEOTIDE SEQUENCE</scope>
</reference>
<gene>
    <name evidence="1" type="ORF">NPIL_486301</name>
</gene>
<protein>
    <submittedName>
        <fullName evidence="1">Uncharacterized protein</fullName>
    </submittedName>
</protein>
<organism evidence="1 2">
    <name type="scientific">Nephila pilipes</name>
    <name type="common">Giant wood spider</name>
    <name type="synonym">Nephila maculata</name>
    <dbReference type="NCBI Taxonomy" id="299642"/>
    <lineage>
        <taxon>Eukaryota</taxon>
        <taxon>Metazoa</taxon>
        <taxon>Ecdysozoa</taxon>
        <taxon>Arthropoda</taxon>
        <taxon>Chelicerata</taxon>
        <taxon>Arachnida</taxon>
        <taxon>Araneae</taxon>
        <taxon>Araneomorphae</taxon>
        <taxon>Entelegynae</taxon>
        <taxon>Araneoidea</taxon>
        <taxon>Nephilidae</taxon>
        <taxon>Nephila</taxon>
    </lineage>
</organism>
<name>A0A8X6QE89_NEPPI</name>
<dbReference type="Proteomes" id="UP000887013">
    <property type="component" value="Unassembled WGS sequence"/>
</dbReference>
<evidence type="ECO:0000313" key="1">
    <source>
        <dbReference type="EMBL" id="GFU17320.1"/>
    </source>
</evidence>
<sequence>MVAYSPSAEERSAWALEWSSKNFNGNLKYYWKYILLYISRSSWSNDKQTAIFVNMEEYISDLHSACYEFRSNLLCFWIRRRSALEFPSFGRNKQEISHKRK</sequence>